<evidence type="ECO:0000313" key="2">
    <source>
        <dbReference type="Proteomes" id="UP000477920"/>
    </source>
</evidence>
<dbReference type="EMBL" id="WBPB01000013">
    <property type="protein sequence ID" value="KAB2500782.1"/>
    <property type="molecule type" value="Genomic_DNA"/>
</dbReference>
<sequence length="118" mass="13196">MASIDSLANDIARELQRYGKEVEEKLEVEKEAVADNLVNDLKENSPKNTGKYAKGWRKKKEGNAFIVHNALKPQLTHLLEKGHAKVNGGRVPAKVHIAPAEENAVNEFSERVERAIQQ</sequence>
<dbReference type="Pfam" id="PF04883">
    <property type="entry name" value="HK97-gp10_like"/>
    <property type="match status" value="1"/>
</dbReference>
<accession>A0AB34DKM2</accession>
<dbReference type="AlphaFoldDB" id="A0AB34DKM2"/>
<evidence type="ECO:0000313" key="1">
    <source>
        <dbReference type="EMBL" id="KAB2500782.1"/>
    </source>
</evidence>
<organism evidence="1 2">
    <name type="scientific">Bacillus cereus</name>
    <dbReference type="NCBI Taxonomy" id="1396"/>
    <lineage>
        <taxon>Bacteria</taxon>
        <taxon>Bacillati</taxon>
        <taxon>Bacillota</taxon>
        <taxon>Bacilli</taxon>
        <taxon>Bacillales</taxon>
        <taxon>Bacillaceae</taxon>
        <taxon>Bacillus</taxon>
        <taxon>Bacillus cereus group</taxon>
    </lineage>
</organism>
<dbReference type="RefSeq" id="WP_151639611.1">
    <property type="nucleotide sequence ID" value="NZ_WBPB01000013.1"/>
</dbReference>
<comment type="caution">
    <text evidence="1">The sequence shown here is derived from an EMBL/GenBank/DDBJ whole genome shotgun (WGS) entry which is preliminary data.</text>
</comment>
<dbReference type="InterPro" id="IPR010064">
    <property type="entry name" value="HK97-gp10_tail"/>
</dbReference>
<name>A0AB34DKM2_BACCE</name>
<dbReference type="Proteomes" id="UP000477920">
    <property type="component" value="Unassembled WGS sequence"/>
</dbReference>
<proteinExistence type="predicted"/>
<protein>
    <submittedName>
        <fullName evidence="1">HK97 gp10 family phage protein</fullName>
    </submittedName>
</protein>
<gene>
    <name evidence="1" type="ORF">F8158_06760</name>
</gene>
<reference evidence="1 2" key="1">
    <citation type="submission" date="2019-10" db="EMBL/GenBank/DDBJ databases">
        <title>Bacillus from the desert of Cuatro Cinegas, Coahuila.</title>
        <authorList>
            <person name="Olmedo-Alvarez G."/>
            <person name="Saldana S."/>
            <person name="Barcelo D."/>
        </authorList>
    </citation>
    <scope>NUCLEOTIDE SEQUENCE [LARGE SCALE GENOMIC DNA]</scope>
    <source>
        <strain evidence="1 2">CH101a_3T</strain>
    </source>
</reference>